<gene>
    <name evidence="12" type="ORF">EVB03_08380</name>
</gene>
<dbReference type="Gene3D" id="3.10.50.40">
    <property type="match status" value="1"/>
</dbReference>
<keyword evidence="5 9" id="KW-0697">Rotamase</keyword>
<evidence type="ECO:0000313" key="13">
    <source>
        <dbReference type="Proteomes" id="UP000315889"/>
    </source>
</evidence>
<comment type="subcellular location">
    <subcellularLocation>
        <location evidence="2">Cytoplasm</location>
    </subcellularLocation>
</comment>
<feature type="domain" description="PPIase FKBP-type" evidence="11">
    <location>
        <begin position="6"/>
        <end position="81"/>
    </location>
</feature>
<protein>
    <recommendedName>
        <fullName evidence="10">Peptidyl-prolyl cis-trans isomerase</fullName>
        <ecNumber evidence="10">5.2.1.8</ecNumber>
    </recommendedName>
</protein>
<comment type="function">
    <text evidence="8">Also involved in hydrogenase metallocenter assembly, probably by participating in the nickel insertion step. This function in hydrogenase biosynthesis requires chaperone activity and the presence of the metal-binding domain, but not PPIase activity.</text>
</comment>
<evidence type="ECO:0000256" key="4">
    <source>
        <dbReference type="ARBA" id="ARBA00022490"/>
    </source>
</evidence>
<dbReference type="PANTHER" id="PTHR47861">
    <property type="entry name" value="FKBP-TYPE PEPTIDYL-PROLYL CIS-TRANS ISOMERASE SLYD"/>
    <property type="match status" value="1"/>
</dbReference>
<dbReference type="AlphaFoldDB" id="A0A520MDK4"/>
<dbReference type="PROSITE" id="PS50059">
    <property type="entry name" value="FKBP_PPIASE"/>
    <property type="match status" value="1"/>
</dbReference>
<dbReference type="EC" id="5.2.1.8" evidence="10"/>
<dbReference type="GO" id="GO:0003755">
    <property type="term" value="F:peptidyl-prolyl cis-trans isomerase activity"/>
    <property type="evidence" value="ECO:0007669"/>
    <property type="project" value="UniProtKB-UniRule"/>
</dbReference>
<name>A0A520MDK4_9GAMM</name>
<evidence type="ECO:0000256" key="8">
    <source>
        <dbReference type="ARBA" id="ARBA00037071"/>
    </source>
</evidence>
<evidence type="ECO:0000256" key="3">
    <source>
        <dbReference type="ARBA" id="ARBA00006577"/>
    </source>
</evidence>
<dbReference type="GO" id="GO:0042026">
    <property type="term" value="P:protein refolding"/>
    <property type="evidence" value="ECO:0007669"/>
    <property type="project" value="UniProtKB-ARBA"/>
</dbReference>
<dbReference type="SUPFAM" id="SSF54534">
    <property type="entry name" value="FKBP-like"/>
    <property type="match status" value="1"/>
</dbReference>
<evidence type="ECO:0000256" key="6">
    <source>
        <dbReference type="ARBA" id="ARBA00023186"/>
    </source>
</evidence>
<dbReference type="Proteomes" id="UP000315889">
    <property type="component" value="Unassembled WGS sequence"/>
</dbReference>
<proteinExistence type="inferred from homology"/>
<keyword evidence="6" id="KW-0143">Chaperone</keyword>
<evidence type="ECO:0000256" key="2">
    <source>
        <dbReference type="ARBA" id="ARBA00004496"/>
    </source>
</evidence>
<evidence type="ECO:0000256" key="10">
    <source>
        <dbReference type="RuleBase" id="RU003915"/>
    </source>
</evidence>
<comment type="similarity">
    <text evidence="3 10">Belongs to the FKBP-type PPIase family.</text>
</comment>
<evidence type="ECO:0000256" key="1">
    <source>
        <dbReference type="ARBA" id="ARBA00000971"/>
    </source>
</evidence>
<dbReference type="GO" id="GO:0005737">
    <property type="term" value="C:cytoplasm"/>
    <property type="evidence" value="ECO:0007669"/>
    <property type="project" value="UniProtKB-SubCell"/>
</dbReference>
<dbReference type="EMBL" id="SHBP01000014">
    <property type="protein sequence ID" value="RZO19284.1"/>
    <property type="molecule type" value="Genomic_DNA"/>
</dbReference>
<keyword evidence="4" id="KW-0963">Cytoplasm</keyword>
<dbReference type="PANTHER" id="PTHR47861:SF3">
    <property type="entry name" value="FKBP-TYPE PEPTIDYL-PROLYL CIS-TRANS ISOMERASE SLYD"/>
    <property type="match status" value="1"/>
</dbReference>
<evidence type="ECO:0000256" key="5">
    <source>
        <dbReference type="ARBA" id="ARBA00023110"/>
    </source>
</evidence>
<reference evidence="12 13" key="1">
    <citation type="submission" date="2019-02" db="EMBL/GenBank/DDBJ databases">
        <title>Prokaryotic population dynamics and viral predation in marine succession experiment using metagenomics: the confinement effect.</title>
        <authorList>
            <person name="Haro-Moreno J.M."/>
            <person name="Rodriguez-Valera F."/>
            <person name="Lopez-Perez M."/>
        </authorList>
    </citation>
    <scope>NUCLEOTIDE SEQUENCE [LARGE SCALE GENOMIC DNA]</scope>
    <source>
        <strain evidence="12">MED-G170</strain>
    </source>
</reference>
<organism evidence="12 13">
    <name type="scientific">SAR92 clade bacterium</name>
    <dbReference type="NCBI Taxonomy" id="2315479"/>
    <lineage>
        <taxon>Bacteria</taxon>
        <taxon>Pseudomonadati</taxon>
        <taxon>Pseudomonadota</taxon>
        <taxon>Gammaproteobacteria</taxon>
        <taxon>Cellvibrionales</taxon>
        <taxon>Porticoccaceae</taxon>
        <taxon>SAR92 clade</taxon>
    </lineage>
</organism>
<comment type="caution">
    <text evidence="12">The sequence shown here is derived from an EMBL/GenBank/DDBJ whole genome shotgun (WGS) entry which is preliminary data.</text>
</comment>
<dbReference type="InterPro" id="IPR001179">
    <property type="entry name" value="PPIase_FKBP_dom"/>
</dbReference>
<comment type="catalytic activity">
    <reaction evidence="1 9 10">
        <text>[protein]-peptidylproline (omega=180) = [protein]-peptidylproline (omega=0)</text>
        <dbReference type="Rhea" id="RHEA:16237"/>
        <dbReference type="Rhea" id="RHEA-COMP:10747"/>
        <dbReference type="Rhea" id="RHEA-COMP:10748"/>
        <dbReference type="ChEBI" id="CHEBI:83833"/>
        <dbReference type="ChEBI" id="CHEBI:83834"/>
        <dbReference type="EC" id="5.2.1.8"/>
    </reaction>
</comment>
<evidence type="ECO:0000256" key="7">
    <source>
        <dbReference type="ARBA" id="ARBA00023235"/>
    </source>
</evidence>
<evidence type="ECO:0000259" key="11">
    <source>
        <dbReference type="PROSITE" id="PS50059"/>
    </source>
</evidence>
<dbReference type="Pfam" id="PF00254">
    <property type="entry name" value="FKBP_C"/>
    <property type="match status" value="1"/>
</dbReference>
<accession>A0A520MDK4</accession>
<sequence>MHVTAHHVISVHYTLTDDNNELIDSTYDSGEPMVYLHGRGQMVRGFEQAISKATIDQKLSFKLMPSEGYGLRNVNNVQRIPIKYLKHEGKLTIGKDIHVNTDNGVKPGTVIKLGKFNVDVDMNHPLAGKNLNFEVEIVDIRKATEEEISHGHVHGEHGCN</sequence>
<dbReference type="InterPro" id="IPR046357">
    <property type="entry name" value="PPIase_dom_sf"/>
</dbReference>
<evidence type="ECO:0000256" key="9">
    <source>
        <dbReference type="PROSITE-ProRule" id="PRU00277"/>
    </source>
</evidence>
<keyword evidence="7 9" id="KW-0413">Isomerase</keyword>
<evidence type="ECO:0000313" key="12">
    <source>
        <dbReference type="EMBL" id="RZO19284.1"/>
    </source>
</evidence>